<evidence type="ECO:0000313" key="2">
    <source>
        <dbReference type="EMBL" id="CZR67400.1"/>
    </source>
</evidence>
<dbReference type="Gene3D" id="1.25.40.10">
    <property type="entry name" value="Tetratricopeptide repeat domain"/>
    <property type="match status" value="1"/>
</dbReference>
<keyword evidence="3" id="KW-1185">Reference proteome</keyword>
<organism evidence="2 3">
    <name type="scientific">Phialocephala subalpina</name>
    <dbReference type="NCBI Taxonomy" id="576137"/>
    <lineage>
        <taxon>Eukaryota</taxon>
        <taxon>Fungi</taxon>
        <taxon>Dikarya</taxon>
        <taxon>Ascomycota</taxon>
        <taxon>Pezizomycotina</taxon>
        <taxon>Leotiomycetes</taxon>
        <taxon>Helotiales</taxon>
        <taxon>Mollisiaceae</taxon>
        <taxon>Phialocephala</taxon>
        <taxon>Phialocephala fortinii species complex</taxon>
    </lineage>
</organism>
<proteinExistence type="predicted"/>
<dbReference type="EMBL" id="FJOG01000043">
    <property type="protein sequence ID" value="CZR67400.1"/>
    <property type="molecule type" value="Genomic_DNA"/>
</dbReference>
<feature type="region of interest" description="Disordered" evidence="1">
    <location>
        <begin position="176"/>
        <end position="218"/>
    </location>
</feature>
<name>A0A1L7XQT5_9HELO</name>
<accession>A0A1L7XQT5</accession>
<dbReference type="SUPFAM" id="SSF48452">
    <property type="entry name" value="TPR-like"/>
    <property type="match status" value="1"/>
</dbReference>
<dbReference type="InterPro" id="IPR011990">
    <property type="entry name" value="TPR-like_helical_dom_sf"/>
</dbReference>
<reference evidence="2 3" key="1">
    <citation type="submission" date="2016-03" db="EMBL/GenBank/DDBJ databases">
        <authorList>
            <person name="Ploux O."/>
        </authorList>
    </citation>
    <scope>NUCLEOTIDE SEQUENCE [LARGE SCALE GENOMIC DNA]</scope>
    <source>
        <strain evidence="2 3">UAMH 11012</strain>
    </source>
</reference>
<dbReference type="AlphaFoldDB" id="A0A1L7XQT5"/>
<sequence>MPKPKQFLKGEKKKSKHAAPVPTTADEFLEVGVEHEEAGEKWRGGDAAKSTRFFTRALDAYEGGLKKFPDSFDLAYNKARLQYEMTQHPKILPQLPGTLLELLKTAIESSRYALKLDSENSDALFNAAQALCSYAEVAKDDDLPSRYLEEALWLFELCLNNQLRAFDKDTAAAKAAAEGNNDVEMADNDDTIPYDSPRAEPSGQMPPPPSQFQPSSAMLASSASSSTSLASNTQTQPQETAWARIVEPVTISTILDTLSAQLQTLTLLTKEVPPADTAAIQHIVNYYQNPILSTLTHPQYGPLFVEREDDIKLAIANYQCAAADLQYNAEEIDLRKYDHIVSNAYDFDMSNSPEALCDAGESFLQFHAAVAHLGMHCEPYLTQRWVVLGKAQNHFTAAWKLPDAQHKEKINALRGDVDMLRFQLGLVGHKDAKKNGAVLLKNAGIFYNGAKITAERDGVREVAVEAEVKSLIVKAFGGHVSELKNVELAQEVSKKVIVEAVADGVVTSAQLAEFGINGY</sequence>
<feature type="region of interest" description="Disordered" evidence="1">
    <location>
        <begin position="1"/>
        <end position="26"/>
    </location>
</feature>
<evidence type="ECO:0000256" key="1">
    <source>
        <dbReference type="SAM" id="MobiDB-lite"/>
    </source>
</evidence>
<evidence type="ECO:0000313" key="3">
    <source>
        <dbReference type="Proteomes" id="UP000184330"/>
    </source>
</evidence>
<dbReference type="OrthoDB" id="5328412at2759"/>
<protein>
    <submittedName>
        <fullName evidence="2">Uncharacterized protein</fullName>
    </submittedName>
</protein>
<gene>
    <name evidence="2" type="ORF">PAC_17299</name>
</gene>
<dbReference type="Proteomes" id="UP000184330">
    <property type="component" value="Unassembled WGS sequence"/>
</dbReference>